<evidence type="ECO:0000313" key="6">
    <source>
        <dbReference type="Proteomes" id="UP001162640"/>
    </source>
</evidence>
<sequence length="1352" mass="151507">MSSYVSDWLNHELVLSTKITVPSKQFANGYLFGEVLVALNWLTPSKFSDMRNSSTSLARLENFMIVEQALRSNGVQFDRKVSIPLIVTEARGAAADLLLKIKNMKASQDNPPPKPPPPSTTSVRPKEFKRGPMTDWGTEDFFLRTMEDVGTHNFNKLDETIHLRKFHDTQRSIEREQTSNEEGEVTQGKERVKMRITEQLQMARDRAAFMNKMIEEGKQSWQVNEDKRIEFERQRLRFEIATVATRDAKRENDRLKHTHDQKTNISGFERNMKRLGVGNDDTDDGEYRPSNESGLNYLQRLEDTISEAKLKPEANFEAMENLKRTEKVNRRARKERETRRRKMFVDQKNASADLEKKEAYGAMMEGLASTSIKMRNDAMAKWEVKKQKEIEAEERDNRTLLQYTTRIETAEIALRTFFDEAAEKSLTEEALVAKTLRLEEINEIKAESKAKKRVTATNVSEAAVDKLLDLVEIMCVERVAAGGPVPPQVLRDLKKVYVSGQQFYEDPIVEEEDEWNLSEEAGGWAEGEAWINGGELWGWPELDTPDFVDNEALISYDDKDYEVGVKACLASLIRDYESIFDYVKWTKYEYASFLRRKDEGWAVAAKAHKKKIPSMPTEDNTDLEEIEDAIDLLEEDLGEVAEERADSSRDVCDGSSGRAREWMAGVVNSRVEKMKELLMLIVRDAADKVEVLKKEPSLLIELGAEDSDEGEGEEKKADGGDDEEGETPAEEKEEVEETEEEKEEKRRQEENELMGSEYEFEVGRLTEIQKRKQLKTQGLKRLAASEQVWKEAFANDAWLTEYDGAGGVLEELDRIRNHFAETDDIYSFYNAVSVGCALMQGVVRVGKRVGEFVRKVGEVEDDLCSVLNGMCVKRAKVENDAIVEFAERIGAAASSGWKDVLNFAIDLSGDARISIDATFPGVVSDGEGKELSPRFVVALAKKFKASTNGNFTVSVGSFVKIVHKVVEKEGARGGNWGWTEKARLEEALTCIERGTGRVPWRKYIHFLCCYFLPTNCPVEELVKAGGEVRMEGQAVYKREMHMGLSLHNFMQAKYWFEVGGMDAEVAALLKEAYSVAFGDDAGEFVDMTELLASWACVKEEVDEGRCKSNLGLFRAMAGFVGGAGGEQTQMLCPGKRGGGGPAIDMKGLEALIAMDYSTDVLNIAEKIFAGKEAGVKMDFSEISVKVGGWNGILTIFFFAGHPKMSSSIFLSSLQSIGNAISLAAAGSYLAHLGIVTKENKKMLAKVSKNLTIPCLLFTKMLACNQDWSTEPCPDVFNSVRQACYLMLYPIWVVATGILVGLLMCYLSGSPKRIYKTVIAATAFGNSTGLPITLLTVIHLSFDKSTGACVAFR</sequence>
<accession>A0A9W7EKU7</accession>
<feature type="domain" description="CH-like" evidence="4">
    <location>
        <begin position="6"/>
        <end position="102"/>
    </location>
</feature>
<feature type="compositionally biased region" description="Basic and acidic residues" evidence="2">
    <location>
        <begin position="169"/>
        <end position="178"/>
    </location>
</feature>
<evidence type="ECO:0000256" key="1">
    <source>
        <dbReference type="SAM" id="Coils"/>
    </source>
</evidence>
<evidence type="ECO:0000259" key="4">
    <source>
        <dbReference type="Pfam" id="PF06294"/>
    </source>
</evidence>
<feature type="coiled-coil region" evidence="1">
    <location>
        <begin position="315"/>
        <end position="342"/>
    </location>
</feature>
<proteinExistence type="predicted"/>
<feature type="region of interest" description="Disordered" evidence="2">
    <location>
        <begin position="169"/>
        <end position="188"/>
    </location>
</feature>
<keyword evidence="3" id="KW-0812">Transmembrane</keyword>
<keyword evidence="1" id="KW-0175">Coiled coil</keyword>
<dbReference type="EMBL" id="BLQM01000287">
    <property type="protein sequence ID" value="GMH80698.1"/>
    <property type="molecule type" value="Genomic_DNA"/>
</dbReference>
<keyword evidence="3" id="KW-0472">Membrane</keyword>
<evidence type="ECO:0000256" key="2">
    <source>
        <dbReference type="SAM" id="MobiDB-lite"/>
    </source>
</evidence>
<evidence type="ECO:0000256" key="3">
    <source>
        <dbReference type="SAM" id="Phobius"/>
    </source>
</evidence>
<dbReference type="InterPro" id="IPR010441">
    <property type="entry name" value="CH_2"/>
</dbReference>
<organism evidence="5 6">
    <name type="scientific">Triparma laevis f. inornata</name>
    <dbReference type="NCBI Taxonomy" id="1714386"/>
    <lineage>
        <taxon>Eukaryota</taxon>
        <taxon>Sar</taxon>
        <taxon>Stramenopiles</taxon>
        <taxon>Ochrophyta</taxon>
        <taxon>Bolidophyceae</taxon>
        <taxon>Parmales</taxon>
        <taxon>Triparmaceae</taxon>
        <taxon>Triparma</taxon>
    </lineage>
</organism>
<evidence type="ECO:0000313" key="5">
    <source>
        <dbReference type="EMBL" id="GMH80698.1"/>
    </source>
</evidence>
<feature type="compositionally biased region" description="Acidic residues" evidence="2">
    <location>
        <begin position="720"/>
        <end position="742"/>
    </location>
</feature>
<dbReference type="GO" id="GO:0005737">
    <property type="term" value="C:cytoplasm"/>
    <property type="evidence" value="ECO:0007669"/>
    <property type="project" value="UniProtKB-ARBA"/>
</dbReference>
<comment type="caution">
    <text evidence="5">The sequence shown here is derived from an EMBL/GenBank/DDBJ whole genome shotgun (WGS) entry which is preliminary data.</text>
</comment>
<feature type="transmembrane region" description="Helical" evidence="3">
    <location>
        <begin position="1285"/>
        <end position="1306"/>
    </location>
</feature>
<name>A0A9W7EKU7_9STRA</name>
<feature type="region of interest" description="Disordered" evidence="2">
    <location>
        <begin position="105"/>
        <end position="132"/>
    </location>
</feature>
<dbReference type="Gene3D" id="1.10.418.10">
    <property type="entry name" value="Calponin-like domain"/>
    <property type="match status" value="1"/>
</dbReference>
<feature type="compositionally biased region" description="Pro residues" evidence="2">
    <location>
        <begin position="110"/>
        <end position="119"/>
    </location>
</feature>
<dbReference type="InterPro" id="IPR036872">
    <property type="entry name" value="CH_dom_sf"/>
</dbReference>
<gene>
    <name evidence="5" type="ORF">TL16_g08659</name>
</gene>
<feature type="region of interest" description="Disordered" evidence="2">
    <location>
        <begin position="273"/>
        <end position="292"/>
    </location>
</feature>
<protein>
    <recommendedName>
        <fullName evidence="4">CH-like domain-containing protein</fullName>
    </recommendedName>
</protein>
<dbReference type="Proteomes" id="UP001162640">
    <property type="component" value="Unassembled WGS sequence"/>
</dbReference>
<dbReference type="Pfam" id="PF06294">
    <property type="entry name" value="CH_2"/>
    <property type="match status" value="1"/>
</dbReference>
<feature type="region of interest" description="Disordered" evidence="2">
    <location>
        <begin position="702"/>
        <end position="753"/>
    </location>
</feature>
<keyword evidence="3" id="KW-1133">Transmembrane helix</keyword>
<dbReference type="PANTHER" id="PTHR14919">
    <property type="entry name" value="KPL2-RELATED"/>
    <property type="match status" value="1"/>
</dbReference>
<dbReference type="InterPro" id="IPR052634">
    <property type="entry name" value="Sperm_flagellar-bone_growth"/>
</dbReference>
<feature type="compositionally biased region" description="Acidic residues" evidence="2">
    <location>
        <begin position="703"/>
        <end position="712"/>
    </location>
</feature>
<reference evidence="6" key="1">
    <citation type="journal article" date="2023" name="Commun. Biol.">
        <title>Genome analysis of Parmales, the sister group of diatoms, reveals the evolutionary specialization of diatoms from phago-mixotrophs to photoautotrophs.</title>
        <authorList>
            <person name="Ban H."/>
            <person name="Sato S."/>
            <person name="Yoshikawa S."/>
            <person name="Yamada K."/>
            <person name="Nakamura Y."/>
            <person name="Ichinomiya M."/>
            <person name="Sato N."/>
            <person name="Blanc-Mathieu R."/>
            <person name="Endo H."/>
            <person name="Kuwata A."/>
            <person name="Ogata H."/>
        </authorList>
    </citation>
    <scope>NUCLEOTIDE SEQUENCE [LARGE SCALE GENOMIC DNA]</scope>
</reference>
<dbReference type="PANTHER" id="PTHR14919:SF0">
    <property type="entry name" value="SPERM FLAGELLAR PROTEIN 2"/>
    <property type="match status" value="1"/>
</dbReference>